<organism evidence="2 3">
    <name type="scientific">Kitasatospora kazusensis</name>
    <dbReference type="NCBI Taxonomy" id="407974"/>
    <lineage>
        <taxon>Bacteria</taxon>
        <taxon>Bacillati</taxon>
        <taxon>Actinomycetota</taxon>
        <taxon>Actinomycetes</taxon>
        <taxon>Kitasatosporales</taxon>
        <taxon>Streptomycetaceae</taxon>
        <taxon>Kitasatospora</taxon>
    </lineage>
</organism>
<comment type="caution">
    <text evidence="2">The sequence shown here is derived from an EMBL/GenBank/DDBJ whole genome shotgun (WGS) entry which is preliminary data.</text>
</comment>
<accession>A0ABN2ZXM4</accession>
<keyword evidence="1" id="KW-1133">Transmembrane helix</keyword>
<evidence type="ECO:0000313" key="2">
    <source>
        <dbReference type="EMBL" id="GAA2149705.1"/>
    </source>
</evidence>
<dbReference type="EMBL" id="BAAANT010000027">
    <property type="protein sequence ID" value="GAA2149705.1"/>
    <property type="molecule type" value="Genomic_DNA"/>
</dbReference>
<evidence type="ECO:0000313" key="3">
    <source>
        <dbReference type="Proteomes" id="UP001422759"/>
    </source>
</evidence>
<proteinExistence type="predicted"/>
<feature type="transmembrane region" description="Helical" evidence="1">
    <location>
        <begin position="35"/>
        <end position="52"/>
    </location>
</feature>
<sequence length="91" mass="9460">MSDWGAQRVQVGTAAAGMSAALAVVAAYLIDGSGLVWAVASVEVLLVMAHVARRFRAKAHVRAAGEGAAAAHCERCRRTRERLEARAGSTG</sequence>
<dbReference type="RefSeq" id="WP_344467538.1">
    <property type="nucleotide sequence ID" value="NZ_BAAANT010000027.1"/>
</dbReference>
<reference evidence="2 3" key="1">
    <citation type="journal article" date="2019" name="Int. J. Syst. Evol. Microbiol.">
        <title>The Global Catalogue of Microorganisms (GCM) 10K type strain sequencing project: providing services to taxonomists for standard genome sequencing and annotation.</title>
        <authorList>
            <consortium name="The Broad Institute Genomics Platform"/>
            <consortium name="The Broad Institute Genome Sequencing Center for Infectious Disease"/>
            <person name="Wu L."/>
            <person name="Ma J."/>
        </authorList>
    </citation>
    <scope>NUCLEOTIDE SEQUENCE [LARGE SCALE GENOMIC DNA]</scope>
    <source>
        <strain evidence="2 3">JCM 14560</strain>
    </source>
</reference>
<feature type="transmembrane region" description="Helical" evidence="1">
    <location>
        <begin position="12"/>
        <end position="29"/>
    </location>
</feature>
<name>A0ABN2ZXM4_9ACTN</name>
<evidence type="ECO:0000256" key="1">
    <source>
        <dbReference type="SAM" id="Phobius"/>
    </source>
</evidence>
<keyword evidence="1" id="KW-0472">Membrane</keyword>
<keyword evidence="3" id="KW-1185">Reference proteome</keyword>
<dbReference type="Proteomes" id="UP001422759">
    <property type="component" value="Unassembled WGS sequence"/>
</dbReference>
<gene>
    <name evidence="2" type="ORF">GCM10009760_43160</name>
</gene>
<keyword evidence="1" id="KW-0812">Transmembrane</keyword>
<protein>
    <submittedName>
        <fullName evidence="2">Uncharacterized protein</fullName>
    </submittedName>
</protein>